<dbReference type="InterPro" id="IPR005123">
    <property type="entry name" value="Oxoglu/Fe-dep_dioxygenase_dom"/>
</dbReference>
<comment type="similarity">
    <text evidence="1 5">Belongs to the iron/ascorbate-dependent oxidoreductase family.</text>
</comment>
<accession>A0A6A4P1W7</accession>
<evidence type="ECO:0000256" key="6">
    <source>
        <dbReference type="SAM" id="Phobius"/>
    </source>
</evidence>
<dbReference type="PANTHER" id="PTHR10209:SF751">
    <property type="entry name" value="OS06G0255100 PROTEIN"/>
    <property type="match status" value="1"/>
</dbReference>
<name>A0A6A4P1W7_LUPAL</name>
<gene>
    <name evidence="8" type="ORF">Lalb_Chr17g0338521</name>
</gene>
<dbReference type="Pfam" id="PF14226">
    <property type="entry name" value="DIOX_N"/>
    <property type="match status" value="1"/>
</dbReference>
<keyword evidence="4 5" id="KW-0408">Iron</keyword>
<feature type="transmembrane region" description="Helical" evidence="6">
    <location>
        <begin position="17"/>
        <end position="37"/>
    </location>
</feature>
<dbReference type="SUPFAM" id="SSF51197">
    <property type="entry name" value="Clavaminate synthase-like"/>
    <property type="match status" value="1"/>
</dbReference>
<evidence type="ECO:0000313" key="9">
    <source>
        <dbReference type="Proteomes" id="UP000447434"/>
    </source>
</evidence>
<dbReference type="AlphaFoldDB" id="A0A6A4P1W7"/>
<reference evidence="9" key="1">
    <citation type="journal article" date="2020" name="Nat. Commun.">
        <title>Genome sequence of the cluster root forming white lupin.</title>
        <authorList>
            <person name="Hufnagel B."/>
            <person name="Marques A."/>
            <person name="Soriano A."/>
            <person name="Marques L."/>
            <person name="Divol F."/>
            <person name="Doumas P."/>
            <person name="Sallet E."/>
            <person name="Mancinotti D."/>
            <person name="Carrere S."/>
            <person name="Marande W."/>
            <person name="Arribat S."/>
            <person name="Keller J."/>
            <person name="Huneau C."/>
            <person name="Blein T."/>
            <person name="Aime D."/>
            <person name="Laguerre M."/>
            <person name="Taylor J."/>
            <person name="Schubert V."/>
            <person name="Nelson M."/>
            <person name="Geu-Flores F."/>
            <person name="Crespi M."/>
            <person name="Gallardo-Guerrero K."/>
            <person name="Delaux P.-M."/>
            <person name="Salse J."/>
            <person name="Berges H."/>
            <person name="Guyot R."/>
            <person name="Gouzy J."/>
            <person name="Peret B."/>
        </authorList>
    </citation>
    <scope>NUCLEOTIDE SEQUENCE [LARGE SCALE GENOMIC DNA]</scope>
    <source>
        <strain evidence="9">cv. Amiga</strain>
    </source>
</reference>
<dbReference type="Proteomes" id="UP000447434">
    <property type="component" value="Chromosome 17"/>
</dbReference>
<dbReference type="GO" id="GO:0051213">
    <property type="term" value="F:dioxygenase activity"/>
    <property type="evidence" value="ECO:0007669"/>
    <property type="project" value="UniProtKB-ARBA"/>
</dbReference>
<feature type="domain" description="Fe2OG dioxygenase" evidence="7">
    <location>
        <begin position="248"/>
        <end position="348"/>
    </location>
</feature>
<keyword evidence="9" id="KW-1185">Reference proteome</keyword>
<evidence type="ECO:0000256" key="5">
    <source>
        <dbReference type="RuleBase" id="RU003682"/>
    </source>
</evidence>
<keyword evidence="6" id="KW-0472">Membrane</keyword>
<keyword evidence="6" id="KW-1133">Transmembrane helix</keyword>
<comment type="caution">
    <text evidence="8">The sequence shown here is derived from an EMBL/GenBank/DDBJ whole genome shotgun (WGS) entry which is preliminary data.</text>
</comment>
<dbReference type="InterPro" id="IPR026992">
    <property type="entry name" value="DIOX_N"/>
</dbReference>
<organism evidence="8 9">
    <name type="scientific">Lupinus albus</name>
    <name type="common">White lupine</name>
    <name type="synonym">Lupinus termis</name>
    <dbReference type="NCBI Taxonomy" id="3870"/>
    <lineage>
        <taxon>Eukaryota</taxon>
        <taxon>Viridiplantae</taxon>
        <taxon>Streptophyta</taxon>
        <taxon>Embryophyta</taxon>
        <taxon>Tracheophyta</taxon>
        <taxon>Spermatophyta</taxon>
        <taxon>Magnoliopsida</taxon>
        <taxon>eudicotyledons</taxon>
        <taxon>Gunneridae</taxon>
        <taxon>Pentapetalae</taxon>
        <taxon>rosids</taxon>
        <taxon>fabids</taxon>
        <taxon>Fabales</taxon>
        <taxon>Fabaceae</taxon>
        <taxon>Papilionoideae</taxon>
        <taxon>50 kb inversion clade</taxon>
        <taxon>genistoids sensu lato</taxon>
        <taxon>core genistoids</taxon>
        <taxon>Genisteae</taxon>
        <taxon>Lupinus</taxon>
    </lineage>
</organism>
<dbReference type="GO" id="GO:0046872">
    <property type="term" value="F:metal ion binding"/>
    <property type="evidence" value="ECO:0007669"/>
    <property type="project" value="UniProtKB-KW"/>
</dbReference>
<evidence type="ECO:0000256" key="4">
    <source>
        <dbReference type="ARBA" id="ARBA00023004"/>
    </source>
</evidence>
<evidence type="ECO:0000256" key="3">
    <source>
        <dbReference type="ARBA" id="ARBA00023002"/>
    </source>
</evidence>
<dbReference type="InterPro" id="IPR044861">
    <property type="entry name" value="IPNS-like_FE2OG_OXY"/>
</dbReference>
<keyword evidence="2 5" id="KW-0479">Metal-binding</keyword>
<keyword evidence="6" id="KW-0812">Transmembrane</keyword>
<dbReference type="InterPro" id="IPR027443">
    <property type="entry name" value="IPNS-like_sf"/>
</dbReference>
<evidence type="ECO:0000256" key="1">
    <source>
        <dbReference type="ARBA" id="ARBA00008056"/>
    </source>
</evidence>
<evidence type="ECO:0000313" key="8">
    <source>
        <dbReference type="EMBL" id="KAE9595411.1"/>
    </source>
</evidence>
<sequence>MSYLTCWNKFMTRHSCYLLRNSFFLIIIIIFIIEFILKLHSSFFNNHFLLSFLLLTMSTTSPSPTVSAATYDRGEAVKQFDNTKLGVKGLIDSGIKTIPSFFVHPPETLSDLNSRSQSNIPTVDLSTISSSRATVVDHIRRAASTVGFFQVINHGIPPELLHRTLAAMKAFHEQPPEQRSQVYRREMGRGVSYISNVDLFQSKAASWRDTLQIRVGPVAADPEEVPEVCREEVEGLGLGAERFRELVEGRVMVGHYYPFCPQPDLTVGLNSHADPGALTVLLQDHVGGLQVRTNEGWVDVKPLPDSLVINIGDLLQIISNEEYKSAYHRVLANSSGEPRVSVAVFLNPSNREKIFGPLPELTSAEKPALYRNFTFNEFMTRFFKKELDGKSLTNFFRM</sequence>
<keyword evidence="3 5" id="KW-0560">Oxidoreductase</keyword>
<dbReference type="Pfam" id="PF03171">
    <property type="entry name" value="2OG-FeII_Oxy"/>
    <property type="match status" value="1"/>
</dbReference>
<evidence type="ECO:0000256" key="2">
    <source>
        <dbReference type="ARBA" id="ARBA00022723"/>
    </source>
</evidence>
<dbReference type="EMBL" id="WOCE01000017">
    <property type="protein sequence ID" value="KAE9595411.1"/>
    <property type="molecule type" value="Genomic_DNA"/>
</dbReference>
<dbReference type="PROSITE" id="PS51471">
    <property type="entry name" value="FE2OG_OXY"/>
    <property type="match status" value="1"/>
</dbReference>
<evidence type="ECO:0000259" key="7">
    <source>
        <dbReference type="PROSITE" id="PS51471"/>
    </source>
</evidence>
<protein>
    <submittedName>
        <fullName evidence="8">Putative deacetoxyvindoline 4-hydroxylase</fullName>
    </submittedName>
</protein>
<proteinExistence type="inferred from homology"/>
<dbReference type="OrthoDB" id="288590at2759"/>
<dbReference type="Gene3D" id="2.60.120.330">
    <property type="entry name" value="B-lactam Antibiotic, Isopenicillin N Synthase, Chain"/>
    <property type="match status" value="2"/>
</dbReference>
<dbReference type="PANTHER" id="PTHR10209">
    <property type="entry name" value="OXIDOREDUCTASE, 2OG-FE II OXYGENASE FAMILY PROTEIN"/>
    <property type="match status" value="1"/>
</dbReference>